<evidence type="ECO:0000256" key="8">
    <source>
        <dbReference type="ARBA" id="ARBA00049244"/>
    </source>
</evidence>
<comment type="catalytic activity">
    <reaction evidence="8">
        <text>DNA(n) + a 2'-deoxyribonucleoside 5'-triphosphate = DNA(n+1) + diphosphate</text>
        <dbReference type="Rhea" id="RHEA:22508"/>
        <dbReference type="Rhea" id="RHEA-COMP:17339"/>
        <dbReference type="Rhea" id="RHEA-COMP:17340"/>
        <dbReference type="ChEBI" id="CHEBI:33019"/>
        <dbReference type="ChEBI" id="CHEBI:61560"/>
        <dbReference type="ChEBI" id="CHEBI:173112"/>
        <dbReference type="EC" id="2.7.7.7"/>
    </reaction>
</comment>
<dbReference type="GO" id="GO:0003887">
    <property type="term" value="F:DNA-directed DNA polymerase activity"/>
    <property type="evidence" value="ECO:0007669"/>
    <property type="project" value="UniProtKB-UniRule"/>
</dbReference>
<dbReference type="InterPro" id="IPR032780">
    <property type="entry name" value="DNA_pol3_delt_C"/>
</dbReference>
<evidence type="ECO:0000313" key="13">
    <source>
        <dbReference type="Proteomes" id="UP000001982"/>
    </source>
</evidence>
<proteinExistence type="inferred from homology"/>
<dbReference type="Pfam" id="PF14840">
    <property type="entry name" value="DNA_pol3_delt_C"/>
    <property type="match status" value="1"/>
</dbReference>
<dbReference type="eggNOG" id="COG1466">
    <property type="taxonomic scope" value="Bacteria"/>
</dbReference>
<dbReference type="AlphaFoldDB" id="Q12R41"/>
<dbReference type="InterPro" id="IPR010372">
    <property type="entry name" value="DNA_pol3_delta_N"/>
</dbReference>
<dbReference type="PANTHER" id="PTHR34388:SF1">
    <property type="entry name" value="DNA POLYMERASE III SUBUNIT DELTA"/>
    <property type="match status" value="1"/>
</dbReference>
<dbReference type="Proteomes" id="UP000001982">
    <property type="component" value="Chromosome"/>
</dbReference>
<organism evidence="12 13">
    <name type="scientific">Shewanella denitrificans (strain OS217 / ATCC BAA-1090 / DSM 15013)</name>
    <dbReference type="NCBI Taxonomy" id="318161"/>
    <lineage>
        <taxon>Bacteria</taxon>
        <taxon>Pseudomonadati</taxon>
        <taxon>Pseudomonadota</taxon>
        <taxon>Gammaproteobacteria</taxon>
        <taxon>Alteromonadales</taxon>
        <taxon>Shewanellaceae</taxon>
        <taxon>Shewanella</taxon>
    </lineage>
</organism>
<dbReference type="NCBIfam" id="TIGR01128">
    <property type="entry name" value="holA"/>
    <property type="match status" value="1"/>
</dbReference>
<sequence length="343" mass="39215">MRVYPDKLSQYLTKLPACFLLFGDDPWLVDNAKRQILKAAKKQGFEERVQLAQENNFNWDELQQEWQSMSLFASRRIIELQLPNAKPGTDGSAALQSLMQFPNPDVLLILHGPKLASEQTNNKWFKSLDAHGVYVPCITPEGKQFSRWLDERINLYKLQLDHDAKAMLFNLFEGNLLAAEQALQLLQLLSPNTLIHSDKLSDYFEDQSHFSVFQLMDALLSNHQKQAQHMLAQLASEDTALPILLWALFKELSTLLALKQAQAQGEQLNALWSKHRIWDKRKPLYQHALSHLSLAQIEHMLAFASKLEVNLKQHGDDNWVGLSHLCLLFDPAAHSKLAHIELG</sequence>
<dbReference type="RefSeq" id="WP_011495250.1">
    <property type="nucleotide sequence ID" value="NC_007954.1"/>
</dbReference>
<evidence type="ECO:0000256" key="9">
    <source>
        <dbReference type="NCBIfam" id="TIGR01128"/>
    </source>
</evidence>
<keyword evidence="13" id="KW-1185">Reference proteome</keyword>
<dbReference type="Pfam" id="PF06144">
    <property type="entry name" value="DNA_pol3_delta"/>
    <property type="match status" value="1"/>
</dbReference>
<dbReference type="EC" id="2.7.7.7" evidence="1 9"/>
<evidence type="ECO:0000259" key="11">
    <source>
        <dbReference type="Pfam" id="PF14840"/>
    </source>
</evidence>
<dbReference type="SUPFAM" id="SSF52540">
    <property type="entry name" value="P-loop containing nucleoside triphosphate hydrolases"/>
    <property type="match status" value="1"/>
</dbReference>
<comment type="similarity">
    <text evidence="7">Belongs to the DNA polymerase HolA subunit family.</text>
</comment>
<dbReference type="Gene3D" id="3.40.50.300">
    <property type="entry name" value="P-loop containing nucleotide triphosphate hydrolases"/>
    <property type="match status" value="1"/>
</dbReference>
<dbReference type="GO" id="GO:0006261">
    <property type="term" value="P:DNA-templated DNA replication"/>
    <property type="evidence" value="ECO:0007669"/>
    <property type="project" value="TreeGrafter"/>
</dbReference>
<keyword evidence="3 12" id="KW-0808">Transferase</keyword>
<accession>Q12R41</accession>
<evidence type="ECO:0000256" key="6">
    <source>
        <dbReference type="ARBA" id="ARBA00022932"/>
    </source>
</evidence>
<evidence type="ECO:0000256" key="7">
    <source>
        <dbReference type="ARBA" id="ARBA00034754"/>
    </source>
</evidence>
<dbReference type="KEGG" id="sdn:Sden_0795"/>
<feature type="domain" description="DNA polymerase III delta N-terminal" evidence="10">
    <location>
        <begin position="19"/>
        <end position="137"/>
    </location>
</feature>
<evidence type="ECO:0000256" key="3">
    <source>
        <dbReference type="ARBA" id="ARBA00022679"/>
    </source>
</evidence>
<dbReference type="EMBL" id="CP000302">
    <property type="protein sequence ID" value="ABE54085.1"/>
    <property type="molecule type" value="Genomic_DNA"/>
</dbReference>
<evidence type="ECO:0000256" key="4">
    <source>
        <dbReference type="ARBA" id="ARBA00022695"/>
    </source>
</evidence>
<dbReference type="InterPro" id="IPR027417">
    <property type="entry name" value="P-loop_NTPase"/>
</dbReference>
<reference evidence="12 13" key="1">
    <citation type="submission" date="2006-03" db="EMBL/GenBank/DDBJ databases">
        <title>Complete sequence of Shewanella denitrificans OS217.</title>
        <authorList>
            <consortium name="US DOE Joint Genome Institute"/>
            <person name="Copeland A."/>
            <person name="Lucas S."/>
            <person name="Lapidus A."/>
            <person name="Barry K."/>
            <person name="Detter J.C."/>
            <person name="Glavina del Rio T."/>
            <person name="Hammon N."/>
            <person name="Israni S."/>
            <person name="Dalin E."/>
            <person name="Tice H."/>
            <person name="Pitluck S."/>
            <person name="Brettin T."/>
            <person name="Bruce D."/>
            <person name="Han C."/>
            <person name="Tapia R."/>
            <person name="Gilna P."/>
            <person name="Kiss H."/>
            <person name="Schmutz J."/>
            <person name="Larimer F."/>
            <person name="Land M."/>
            <person name="Hauser L."/>
            <person name="Kyrpides N."/>
            <person name="Lykidis A."/>
            <person name="Richardson P."/>
        </authorList>
    </citation>
    <scope>NUCLEOTIDE SEQUENCE [LARGE SCALE GENOMIC DNA]</scope>
    <source>
        <strain evidence="13">OS217 / ATCC BAA-1090 / DSM 15013</strain>
    </source>
</reference>
<dbReference type="InterPro" id="IPR005790">
    <property type="entry name" value="DNA_polIII_delta"/>
</dbReference>
<dbReference type="PANTHER" id="PTHR34388">
    <property type="entry name" value="DNA POLYMERASE III SUBUNIT DELTA"/>
    <property type="match status" value="1"/>
</dbReference>
<dbReference type="HOGENOM" id="CLU_044694_0_2_6"/>
<evidence type="ECO:0000256" key="5">
    <source>
        <dbReference type="ARBA" id="ARBA00022705"/>
    </source>
</evidence>
<dbReference type="Gene3D" id="1.20.272.10">
    <property type="match status" value="1"/>
</dbReference>
<dbReference type="GO" id="GO:0009360">
    <property type="term" value="C:DNA polymerase III complex"/>
    <property type="evidence" value="ECO:0007669"/>
    <property type="project" value="UniProtKB-UniRule"/>
</dbReference>
<keyword evidence="6" id="KW-0239">DNA-directed DNA polymerase</keyword>
<keyword evidence="4 12" id="KW-0548">Nucleotidyltransferase</keyword>
<dbReference type="Gene3D" id="1.10.8.60">
    <property type="match status" value="1"/>
</dbReference>
<evidence type="ECO:0000256" key="1">
    <source>
        <dbReference type="ARBA" id="ARBA00012417"/>
    </source>
</evidence>
<dbReference type="SUPFAM" id="SSF48019">
    <property type="entry name" value="post-AAA+ oligomerization domain-like"/>
    <property type="match status" value="1"/>
</dbReference>
<name>Q12R41_SHEDO</name>
<evidence type="ECO:0000259" key="10">
    <source>
        <dbReference type="Pfam" id="PF06144"/>
    </source>
</evidence>
<dbReference type="GO" id="GO:0003677">
    <property type="term" value="F:DNA binding"/>
    <property type="evidence" value="ECO:0007669"/>
    <property type="project" value="InterPro"/>
</dbReference>
<dbReference type="STRING" id="318161.Sden_0795"/>
<gene>
    <name evidence="12" type="ordered locus">Sden_0795</name>
</gene>
<feature type="domain" description="DNA polymerase III subunit delta C-terminal" evidence="11">
    <location>
        <begin position="213"/>
        <end position="329"/>
    </location>
</feature>
<evidence type="ECO:0000256" key="2">
    <source>
        <dbReference type="ARBA" id="ARBA00017703"/>
    </source>
</evidence>
<evidence type="ECO:0000313" key="12">
    <source>
        <dbReference type="EMBL" id="ABE54085.1"/>
    </source>
</evidence>
<protein>
    <recommendedName>
        <fullName evidence="2 9">DNA polymerase III subunit delta</fullName>
        <ecNumber evidence="1 9">2.7.7.7</ecNumber>
    </recommendedName>
</protein>
<keyword evidence="5" id="KW-0235">DNA replication</keyword>
<dbReference type="InterPro" id="IPR008921">
    <property type="entry name" value="DNA_pol3_clamp-load_cplx_C"/>
</dbReference>
<dbReference type="OrthoDB" id="9770982at2"/>